<name>A0A4S2N7S5_9PEZI</name>
<protein>
    <submittedName>
        <fullName evidence="2">Uncharacterized protein</fullName>
    </submittedName>
</protein>
<organism evidence="2 3">
    <name type="scientific">Ascodesmis nigricans</name>
    <dbReference type="NCBI Taxonomy" id="341454"/>
    <lineage>
        <taxon>Eukaryota</taxon>
        <taxon>Fungi</taxon>
        <taxon>Dikarya</taxon>
        <taxon>Ascomycota</taxon>
        <taxon>Pezizomycotina</taxon>
        <taxon>Pezizomycetes</taxon>
        <taxon>Pezizales</taxon>
        <taxon>Ascodesmidaceae</taxon>
        <taxon>Ascodesmis</taxon>
    </lineage>
</organism>
<dbReference type="EMBL" id="ML220112">
    <property type="protein sequence ID" value="TGZ85313.1"/>
    <property type="molecule type" value="Genomic_DNA"/>
</dbReference>
<gene>
    <name evidence="2" type="ORF">EX30DRAFT_20952</name>
</gene>
<evidence type="ECO:0000256" key="1">
    <source>
        <dbReference type="SAM" id="MobiDB-lite"/>
    </source>
</evidence>
<dbReference type="Proteomes" id="UP000298138">
    <property type="component" value="Unassembled WGS sequence"/>
</dbReference>
<feature type="region of interest" description="Disordered" evidence="1">
    <location>
        <begin position="92"/>
        <end position="124"/>
    </location>
</feature>
<proteinExistence type="predicted"/>
<dbReference type="OrthoDB" id="5429355at2759"/>
<feature type="region of interest" description="Disordered" evidence="1">
    <location>
        <begin position="222"/>
        <end position="264"/>
    </location>
</feature>
<dbReference type="AlphaFoldDB" id="A0A4S2N7S5"/>
<evidence type="ECO:0000313" key="3">
    <source>
        <dbReference type="Proteomes" id="UP000298138"/>
    </source>
</evidence>
<evidence type="ECO:0000313" key="2">
    <source>
        <dbReference type="EMBL" id="TGZ85313.1"/>
    </source>
</evidence>
<reference evidence="2 3" key="1">
    <citation type="submission" date="2019-04" db="EMBL/GenBank/DDBJ databases">
        <title>Comparative genomics and transcriptomics to analyze fruiting body development in filamentous ascomycetes.</title>
        <authorList>
            <consortium name="DOE Joint Genome Institute"/>
            <person name="Lutkenhaus R."/>
            <person name="Traeger S."/>
            <person name="Breuer J."/>
            <person name="Kuo A."/>
            <person name="Lipzen A."/>
            <person name="Pangilinan J."/>
            <person name="Dilworth D."/>
            <person name="Sandor L."/>
            <person name="Poggeler S."/>
            <person name="Barry K."/>
            <person name="Grigoriev I.V."/>
            <person name="Nowrousian M."/>
        </authorList>
    </citation>
    <scope>NUCLEOTIDE SEQUENCE [LARGE SCALE GENOMIC DNA]</scope>
    <source>
        <strain evidence="2 3">CBS 389.68</strain>
    </source>
</reference>
<feature type="compositionally biased region" description="Basic residues" evidence="1">
    <location>
        <begin position="253"/>
        <end position="264"/>
    </location>
</feature>
<keyword evidence="3" id="KW-1185">Reference proteome</keyword>
<dbReference type="InParanoid" id="A0A4S2N7S5"/>
<sequence length="264" mass="29466">MELRQRVLIMMALGASPSGVVVEIMLVVETGGAGVTEELLISTPLPEEMIRIFHHSQLDKLGIHDVVLFKFPSLTRYKSIIHLLTGITLGSSTSTRTQHIPSHHAHRNSSTSPPSNPPTQHQRSLQSTLLSSYTSTITSLSPTAASTSLPHYHRIAPTLSQIPAYQTKLSRLRDQMVAQQKEAEGLRIRTLEVQRRRTENRERIVRKRRKEGERDRTVLRARMAVGGDGQEQRGPIPARQDVSPGPGPVPVVVKRKKKARKVEM</sequence>
<accession>A0A4S2N7S5</accession>